<feature type="compositionally biased region" description="Gly residues" evidence="2">
    <location>
        <begin position="106"/>
        <end position="119"/>
    </location>
</feature>
<dbReference type="Gene3D" id="3.30.310.50">
    <property type="entry name" value="Alpha-D-phosphohexomutase, C-terminal domain"/>
    <property type="match status" value="1"/>
</dbReference>
<protein>
    <submittedName>
        <fullName evidence="3">Uncharacterized protein</fullName>
    </submittedName>
</protein>
<name>A0A427Y6U3_9TREE</name>
<dbReference type="AlphaFoldDB" id="A0A427Y6U3"/>
<organism evidence="3 4">
    <name type="scientific">Apiotrichum porosum</name>
    <dbReference type="NCBI Taxonomy" id="105984"/>
    <lineage>
        <taxon>Eukaryota</taxon>
        <taxon>Fungi</taxon>
        <taxon>Dikarya</taxon>
        <taxon>Basidiomycota</taxon>
        <taxon>Agaricomycotina</taxon>
        <taxon>Tremellomycetes</taxon>
        <taxon>Trichosporonales</taxon>
        <taxon>Trichosporonaceae</taxon>
        <taxon>Apiotrichum</taxon>
    </lineage>
</organism>
<reference evidence="3 4" key="1">
    <citation type="submission" date="2018-11" db="EMBL/GenBank/DDBJ databases">
        <title>Genome sequence of Apiotrichum porosum DSM 27194.</title>
        <authorList>
            <person name="Aliyu H."/>
            <person name="Gorte O."/>
            <person name="Ochsenreither K."/>
        </authorList>
    </citation>
    <scope>NUCLEOTIDE SEQUENCE [LARGE SCALE GENOMIC DNA]</scope>
    <source>
        <strain evidence="3 4">DSM 27194</strain>
    </source>
</reference>
<gene>
    <name evidence="3" type="ORF">EHS24_005048</name>
</gene>
<dbReference type="InterPro" id="IPR015419">
    <property type="entry name" value="CTAG/Pcc1"/>
</dbReference>
<sequence>MRIPFFTAEHAEIGKRALDVDREVNAGLVERWTEVEGAELVVYVRAATVRLLRLASNSFLSSADLVLRTMGEFAPDPNEVLPTDEDLDVVASRARAEGGGRKGIELTGGAGAGSGEELK</sequence>
<comment type="similarity">
    <text evidence="1">Belongs to the CTAG/PCC1 family.</text>
</comment>
<dbReference type="Proteomes" id="UP000279236">
    <property type="component" value="Unassembled WGS sequence"/>
</dbReference>
<comment type="caution">
    <text evidence="3">The sequence shown here is derived from an EMBL/GenBank/DDBJ whole genome shotgun (WGS) entry which is preliminary data.</text>
</comment>
<evidence type="ECO:0000256" key="2">
    <source>
        <dbReference type="SAM" id="MobiDB-lite"/>
    </source>
</evidence>
<dbReference type="GO" id="GO:0000408">
    <property type="term" value="C:EKC/KEOPS complex"/>
    <property type="evidence" value="ECO:0007669"/>
    <property type="project" value="TreeGrafter"/>
</dbReference>
<feature type="region of interest" description="Disordered" evidence="2">
    <location>
        <begin position="96"/>
        <end position="119"/>
    </location>
</feature>
<dbReference type="Pfam" id="PF09341">
    <property type="entry name" value="Pcc1"/>
    <property type="match status" value="1"/>
</dbReference>
<dbReference type="STRING" id="105984.A0A427Y6U3"/>
<dbReference type="GeneID" id="39589591"/>
<evidence type="ECO:0000313" key="4">
    <source>
        <dbReference type="Proteomes" id="UP000279236"/>
    </source>
</evidence>
<evidence type="ECO:0000313" key="3">
    <source>
        <dbReference type="EMBL" id="RSH86776.1"/>
    </source>
</evidence>
<evidence type="ECO:0000256" key="1">
    <source>
        <dbReference type="ARBA" id="ARBA00007073"/>
    </source>
</evidence>
<dbReference type="EMBL" id="RSCE01000002">
    <property type="protein sequence ID" value="RSH86776.1"/>
    <property type="molecule type" value="Genomic_DNA"/>
</dbReference>
<dbReference type="PANTHER" id="PTHR31283:SF5">
    <property type="entry name" value="EKC_KEOPS COMPLEX SUBUNIT LAGE3"/>
    <property type="match status" value="1"/>
</dbReference>
<dbReference type="GO" id="GO:0070525">
    <property type="term" value="P:tRNA threonylcarbamoyladenosine metabolic process"/>
    <property type="evidence" value="ECO:0007669"/>
    <property type="project" value="TreeGrafter"/>
</dbReference>
<dbReference type="PANTHER" id="PTHR31283">
    <property type="entry name" value="EKC/KEOPS COMPLEX SUBUNIT PCC1 FAMILY MEMBER"/>
    <property type="match status" value="1"/>
</dbReference>
<dbReference type="OrthoDB" id="10025739at2759"/>
<dbReference type="RefSeq" id="XP_028479561.1">
    <property type="nucleotide sequence ID" value="XM_028620589.1"/>
</dbReference>
<proteinExistence type="inferred from homology"/>
<keyword evidence="4" id="KW-1185">Reference proteome</keyword>
<accession>A0A427Y6U3</accession>